<dbReference type="PANTHER" id="PTHR14493:SF50">
    <property type="entry name" value="RING FINGER PROTEIN UNKEMPT"/>
    <property type="match status" value="1"/>
</dbReference>
<feature type="compositionally biased region" description="Polar residues" evidence="7">
    <location>
        <begin position="661"/>
        <end position="678"/>
    </location>
</feature>
<gene>
    <name evidence="9" type="ORF">CEUSTIGMA_g28.t1</name>
</gene>
<sequence>MTVSGEVFGHFAQRGNDKWEPMMSESSEIFQAIVKNEDEKVASLLLQRPELLDTLLTFLYWGSDVKSNQTESKTSVTVKHRTPLMLAASSGSLSVVSFLLNQGADVTIKSSEDGMNALQAAESSGSTTIVSIVREAVAKKTSVEQSPVRGVSDDVMTQGASSLVGDSTHPAILPAHHQGLEMYQGTGIAAYGQSELTLPEYSTDEFRVFQFKVARCCKRFAHDWRTCPFAHPTENARRRDPREFQYCALACPDYKQGFCVRGDACSFAHGVFEAWLHPARYRTQLCKDGSSCHRPVCFFAHRLDELRTPTHTWMPSQEELLAAGVVMPPPGSVEALVGVPFPGAAAAAVAPLPSAATMLLTSGGLSVPPPPPPPLHVPSRVEPLYQTQTGELLSIPAIQQEQQLLVDPSSGLLIKKHNEDASSPAAAAAVMAFDELLSNATGFLENIATGQDVIGRPNVSSAVSVRLIGSMSPTGTGSEASSVKGVSTPDGQVTEDARDTAHNGLLANAMGLNNGGGGRYSEINVSSSIPLTALSPSGRYSEINVSSAASIQQQFQQQQRKSLSTGASALSFNETSPVGGADAASAAGGGAQGTTGLLGFTAPRMSNAFARRHGLNPRDNAMINLQKLALQSQMTPQQQKPMRQGYSGGYPSRGGGHAAHQFSQPQPQHYHQFSQHPRQQTAYLVGMPNSGGGGGSMPVGWSQAAPPQGGQLTYAAPGGVQGPVEYMMYNTAPGTQMYGGGTTGMGDYRGAHMVDASSISALNQSLVSLNLTPQQMQQSGLGHAHNMINGVTLMPQYGMGGVTVSAGSETSGFRGYAQG</sequence>
<evidence type="ECO:0000256" key="5">
    <source>
        <dbReference type="PROSITE-ProRule" id="PRU00023"/>
    </source>
</evidence>
<evidence type="ECO:0000256" key="3">
    <source>
        <dbReference type="ARBA" id="ARBA00022833"/>
    </source>
</evidence>
<evidence type="ECO:0000313" key="10">
    <source>
        <dbReference type="Proteomes" id="UP000232323"/>
    </source>
</evidence>
<dbReference type="Proteomes" id="UP000232323">
    <property type="component" value="Unassembled WGS sequence"/>
</dbReference>
<dbReference type="InterPro" id="IPR057444">
    <property type="entry name" value="Znf-CCCH_AtC3H23-like"/>
</dbReference>
<dbReference type="InterPro" id="IPR000571">
    <property type="entry name" value="Znf_CCCH"/>
</dbReference>
<organism evidence="9 10">
    <name type="scientific">Chlamydomonas eustigma</name>
    <dbReference type="NCBI Taxonomy" id="1157962"/>
    <lineage>
        <taxon>Eukaryota</taxon>
        <taxon>Viridiplantae</taxon>
        <taxon>Chlorophyta</taxon>
        <taxon>core chlorophytes</taxon>
        <taxon>Chlorophyceae</taxon>
        <taxon>CS clade</taxon>
        <taxon>Chlamydomonadales</taxon>
        <taxon>Chlamydomonadaceae</taxon>
        <taxon>Chlamydomonas</taxon>
    </lineage>
</organism>
<dbReference type="PROSITE" id="PS50088">
    <property type="entry name" value="ANK_REPEAT"/>
    <property type="match status" value="1"/>
</dbReference>
<dbReference type="PROSITE" id="PS50103">
    <property type="entry name" value="ZF_C3H1"/>
    <property type="match status" value="1"/>
</dbReference>
<dbReference type="SMART" id="SM00356">
    <property type="entry name" value="ZnF_C3H1"/>
    <property type="match status" value="2"/>
</dbReference>
<feature type="zinc finger region" description="C3H1-type" evidence="6">
    <location>
        <begin position="250"/>
        <end position="272"/>
    </location>
</feature>
<feature type="region of interest" description="Disordered" evidence="7">
    <location>
        <begin position="633"/>
        <end position="678"/>
    </location>
</feature>
<reference evidence="9 10" key="1">
    <citation type="submission" date="2017-08" db="EMBL/GenBank/DDBJ databases">
        <title>Acidophilic green algal genome provides insights into adaptation to an acidic environment.</title>
        <authorList>
            <person name="Hirooka S."/>
            <person name="Hirose Y."/>
            <person name="Kanesaki Y."/>
            <person name="Higuchi S."/>
            <person name="Fujiwara T."/>
            <person name="Onuma R."/>
            <person name="Era A."/>
            <person name="Ohbayashi R."/>
            <person name="Uzuka A."/>
            <person name="Nozaki H."/>
            <person name="Yoshikawa H."/>
            <person name="Miyagishima S.Y."/>
        </authorList>
    </citation>
    <scope>NUCLEOTIDE SEQUENCE [LARGE SCALE GENOMIC DNA]</scope>
    <source>
        <strain evidence="9 10">NIES-2499</strain>
    </source>
</reference>
<dbReference type="PANTHER" id="PTHR14493">
    <property type="entry name" value="UNKEMPT FAMILY MEMBER"/>
    <property type="match status" value="1"/>
</dbReference>
<dbReference type="InterPro" id="IPR036770">
    <property type="entry name" value="Ankyrin_rpt-contain_sf"/>
</dbReference>
<proteinExistence type="predicted"/>
<dbReference type="InterPro" id="IPR045234">
    <property type="entry name" value="Unkempt-like"/>
</dbReference>
<evidence type="ECO:0000313" key="9">
    <source>
        <dbReference type="EMBL" id="GAX72572.1"/>
    </source>
</evidence>
<evidence type="ECO:0000256" key="4">
    <source>
        <dbReference type="ARBA" id="ARBA00023125"/>
    </source>
</evidence>
<protein>
    <recommendedName>
        <fullName evidence="8">C3H1-type domain-containing protein</fullName>
    </recommendedName>
</protein>
<dbReference type="Pfam" id="PF25512">
    <property type="entry name" value="zf-CCCH_AtC3H23"/>
    <property type="match status" value="1"/>
</dbReference>
<keyword evidence="2 6" id="KW-0863">Zinc-finger</keyword>
<dbReference type="Pfam" id="PF00642">
    <property type="entry name" value="zf-CCCH"/>
    <property type="match status" value="1"/>
</dbReference>
<evidence type="ECO:0000256" key="2">
    <source>
        <dbReference type="ARBA" id="ARBA00022771"/>
    </source>
</evidence>
<keyword evidence="5" id="KW-0040">ANK repeat</keyword>
<feature type="repeat" description="ANK" evidence="5">
    <location>
        <begin position="79"/>
        <end position="111"/>
    </location>
</feature>
<dbReference type="EMBL" id="BEGY01000001">
    <property type="protein sequence ID" value="GAX72572.1"/>
    <property type="molecule type" value="Genomic_DNA"/>
</dbReference>
<dbReference type="Gene3D" id="3.30.1370.210">
    <property type="match status" value="1"/>
</dbReference>
<feature type="domain" description="C3H1-type" evidence="8">
    <location>
        <begin position="250"/>
        <end position="272"/>
    </location>
</feature>
<keyword evidence="4" id="KW-0238">DNA-binding</keyword>
<keyword evidence="10" id="KW-1185">Reference proteome</keyword>
<evidence type="ECO:0000256" key="1">
    <source>
        <dbReference type="ARBA" id="ARBA00022723"/>
    </source>
</evidence>
<evidence type="ECO:0000256" key="7">
    <source>
        <dbReference type="SAM" id="MobiDB-lite"/>
    </source>
</evidence>
<dbReference type="Gene3D" id="1.25.40.20">
    <property type="entry name" value="Ankyrin repeat-containing domain"/>
    <property type="match status" value="1"/>
</dbReference>
<dbReference type="Pfam" id="PF12796">
    <property type="entry name" value="Ank_2"/>
    <property type="match status" value="1"/>
</dbReference>
<evidence type="ECO:0000259" key="8">
    <source>
        <dbReference type="PROSITE" id="PS50103"/>
    </source>
</evidence>
<accession>A0A250WPJ0</accession>
<dbReference type="PROSITE" id="PS50297">
    <property type="entry name" value="ANK_REP_REGION"/>
    <property type="match status" value="1"/>
</dbReference>
<dbReference type="GO" id="GO:0008270">
    <property type="term" value="F:zinc ion binding"/>
    <property type="evidence" value="ECO:0007669"/>
    <property type="project" value="UniProtKB-KW"/>
</dbReference>
<dbReference type="SMART" id="SM00248">
    <property type="entry name" value="ANK"/>
    <property type="match status" value="2"/>
</dbReference>
<keyword evidence="1 6" id="KW-0479">Metal-binding</keyword>
<dbReference type="AlphaFoldDB" id="A0A250WPJ0"/>
<dbReference type="SUPFAM" id="SSF48403">
    <property type="entry name" value="Ankyrin repeat"/>
    <property type="match status" value="1"/>
</dbReference>
<evidence type="ECO:0000256" key="6">
    <source>
        <dbReference type="PROSITE-ProRule" id="PRU00723"/>
    </source>
</evidence>
<name>A0A250WPJ0_9CHLO</name>
<dbReference type="GO" id="GO:0003677">
    <property type="term" value="F:DNA binding"/>
    <property type="evidence" value="ECO:0007669"/>
    <property type="project" value="UniProtKB-KW"/>
</dbReference>
<comment type="caution">
    <text evidence="9">The sequence shown here is derived from an EMBL/GenBank/DDBJ whole genome shotgun (WGS) entry which is preliminary data.</text>
</comment>
<dbReference type="GO" id="GO:0010468">
    <property type="term" value="P:regulation of gene expression"/>
    <property type="evidence" value="ECO:0007669"/>
    <property type="project" value="UniProtKB-ARBA"/>
</dbReference>
<dbReference type="InterPro" id="IPR002110">
    <property type="entry name" value="Ankyrin_rpt"/>
</dbReference>
<feature type="compositionally biased region" description="Gly residues" evidence="7">
    <location>
        <begin position="646"/>
        <end position="657"/>
    </location>
</feature>
<keyword evidence="3 6" id="KW-0862">Zinc</keyword>
<dbReference type="OrthoDB" id="749011at2759"/>